<dbReference type="EMBL" id="MDER01000036">
    <property type="protein sequence ID" value="ODP28487.1"/>
    <property type="molecule type" value="Genomic_DNA"/>
</dbReference>
<sequence length="212" mass="25882">MPHLDGNKKKIRGWKRRIKHIEDWKQRYIHLDIEQLERYDRDYVKLWINPFYRLTKRNPPVWYARLIFGAMIEVYESWYEQLKLLNEPFDLKMWVYDPNFIYSQIVVAFRDQLHFYDHTFEPSPIEKGFPVHLYGKRLDIEKFEWKLAIEADYYLLSELNEDIVLGFRTEKEVKNIQNKAYKQVTIQSNSSENLLYSVQMGDVWIGEYKPST</sequence>
<dbReference type="AlphaFoldDB" id="A0A1E3L3U9"/>
<evidence type="ECO:0000313" key="2">
    <source>
        <dbReference type="Proteomes" id="UP000094578"/>
    </source>
</evidence>
<keyword evidence="2" id="KW-1185">Reference proteome</keyword>
<dbReference type="RefSeq" id="WP_069327462.1">
    <property type="nucleotide sequence ID" value="NZ_MDER01000036.1"/>
</dbReference>
<comment type="caution">
    <text evidence="1">The sequence shown here is derived from an EMBL/GenBank/DDBJ whole genome shotgun (WGS) entry which is preliminary data.</text>
</comment>
<protein>
    <submittedName>
        <fullName evidence="1">Uncharacterized protein</fullName>
    </submittedName>
</protein>
<accession>A0A1E3L3U9</accession>
<evidence type="ECO:0000313" key="1">
    <source>
        <dbReference type="EMBL" id="ODP28487.1"/>
    </source>
</evidence>
<proteinExistence type="predicted"/>
<dbReference type="STRING" id="1886670.PTI45_02032"/>
<organism evidence="1 2">
    <name type="scientific">Paenibacillus nuruki</name>
    <dbReference type="NCBI Taxonomy" id="1886670"/>
    <lineage>
        <taxon>Bacteria</taxon>
        <taxon>Bacillati</taxon>
        <taxon>Bacillota</taxon>
        <taxon>Bacilli</taxon>
        <taxon>Bacillales</taxon>
        <taxon>Paenibacillaceae</taxon>
        <taxon>Paenibacillus</taxon>
    </lineage>
</organism>
<gene>
    <name evidence="1" type="ORF">PTI45_02032</name>
</gene>
<dbReference type="Proteomes" id="UP000094578">
    <property type="component" value="Unassembled WGS sequence"/>
</dbReference>
<name>A0A1E3L3U9_9BACL</name>
<reference evidence="1 2" key="1">
    <citation type="submission" date="2016-08" db="EMBL/GenBank/DDBJ databases">
        <title>Genome sequencing of Paenibacillus sp. TI45-13ar, isolated from Korean traditional nuruk.</title>
        <authorList>
            <person name="Kim S.-J."/>
        </authorList>
    </citation>
    <scope>NUCLEOTIDE SEQUENCE [LARGE SCALE GENOMIC DNA]</scope>
    <source>
        <strain evidence="1 2">TI45-13ar</strain>
    </source>
</reference>
<dbReference type="PATRIC" id="fig|1886670.3.peg.2068"/>